<feature type="chain" id="PRO_5009844039" evidence="1">
    <location>
        <begin position="32"/>
        <end position="398"/>
    </location>
</feature>
<organism evidence="4 5">
    <name type="scientific">Tsukamurella pulmonis</name>
    <dbReference type="NCBI Taxonomy" id="47312"/>
    <lineage>
        <taxon>Bacteria</taxon>
        <taxon>Bacillati</taxon>
        <taxon>Actinomycetota</taxon>
        <taxon>Actinomycetes</taxon>
        <taxon>Mycobacteriales</taxon>
        <taxon>Tsukamurellaceae</taxon>
        <taxon>Tsukamurella</taxon>
    </lineage>
</organism>
<dbReference type="RefSeq" id="WP_068530775.1">
    <property type="nucleotide sequence ID" value="NZ_FNLF01000002.1"/>
</dbReference>
<name>A0A1H1HQC9_9ACTN</name>
<reference evidence="5" key="1">
    <citation type="submission" date="2016-10" db="EMBL/GenBank/DDBJ databases">
        <authorList>
            <person name="Varghese N."/>
            <person name="Submissions S."/>
        </authorList>
    </citation>
    <scope>NUCLEOTIDE SEQUENCE [LARGE SCALE GENOMIC DNA]</scope>
    <source>
        <strain evidence="5">DSM 44142</strain>
    </source>
</reference>
<feature type="domain" description="DUF7373" evidence="2">
    <location>
        <begin position="53"/>
        <end position="237"/>
    </location>
</feature>
<dbReference type="Proteomes" id="UP000183053">
    <property type="component" value="Unassembled WGS sequence"/>
</dbReference>
<gene>
    <name evidence="4" type="ORF">SAMN04489765_4476</name>
</gene>
<dbReference type="EMBL" id="FNLF01000002">
    <property type="protein sequence ID" value="SDR27715.1"/>
    <property type="molecule type" value="Genomic_DNA"/>
</dbReference>
<dbReference type="InterPro" id="IPR056463">
    <property type="entry name" value="DUF7373_C"/>
</dbReference>
<feature type="domain" description="DUF7373" evidence="3">
    <location>
        <begin position="268"/>
        <end position="393"/>
    </location>
</feature>
<keyword evidence="5" id="KW-1185">Reference proteome</keyword>
<feature type="signal peptide" evidence="1">
    <location>
        <begin position="1"/>
        <end position="31"/>
    </location>
</feature>
<proteinExistence type="predicted"/>
<evidence type="ECO:0000259" key="2">
    <source>
        <dbReference type="Pfam" id="PF24088"/>
    </source>
</evidence>
<dbReference type="PROSITE" id="PS51257">
    <property type="entry name" value="PROKAR_LIPOPROTEIN"/>
    <property type="match status" value="1"/>
</dbReference>
<sequence>MNRSPAGRCWVLAALLILVGCSATVDGSAEADPSAIRLDTGGYPTAPRAVPERTNINDSRVQSSYDLSAYLVAPAEIDKNFTWVAPASTPVLPSLAGIGTFFGIPFAAPLSQNESFVGGAVSARQTTKIERESPDTARMFTALIRYRTAENAGAAARAVRTGFGADQPSRIPAHPDAFPGAAITPRGLTRVWWMPVGDQLLMVGFGNVGESSADVLAATWFDRQIAALRTLTTTAEQMLRPPPDRDGIMSLTLPNVVRTSDGTQPSLGYLTPRAWLHAAADDWLETKVRLEQAGVDLIGAAGSVVQRTRSGAAARNLFDDYSRDAGASGAATTREPAARGVPGVVCESYLTRANGDPRKAYSCAFVAGRYYVSTDAVSTLVQAHQQATASYLMVKDAK</sequence>
<evidence type="ECO:0000256" key="1">
    <source>
        <dbReference type="SAM" id="SignalP"/>
    </source>
</evidence>
<keyword evidence="1" id="KW-0732">Signal</keyword>
<dbReference type="AlphaFoldDB" id="A0A1H1HQC9"/>
<evidence type="ECO:0000313" key="5">
    <source>
        <dbReference type="Proteomes" id="UP000183053"/>
    </source>
</evidence>
<dbReference type="Pfam" id="PF24092">
    <property type="entry name" value="DUF7373_C"/>
    <property type="match status" value="1"/>
</dbReference>
<dbReference type="InterPro" id="IPR055797">
    <property type="entry name" value="DUF7373"/>
</dbReference>
<evidence type="ECO:0000259" key="3">
    <source>
        <dbReference type="Pfam" id="PF24092"/>
    </source>
</evidence>
<dbReference type="OrthoDB" id="4398318at2"/>
<dbReference type="Pfam" id="PF24088">
    <property type="entry name" value="DUF7373"/>
    <property type="match status" value="1"/>
</dbReference>
<accession>A0A1H1HQC9</accession>
<evidence type="ECO:0000313" key="4">
    <source>
        <dbReference type="EMBL" id="SDR27715.1"/>
    </source>
</evidence>
<protein>
    <submittedName>
        <fullName evidence="4">Uncharacterized protein</fullName>
    </submittedName>
</protein>